<reference evidence="1 2" key="1">
    <citation type="submission" date="2016-10" db="EMBL/GenBank/DDBJ databases">
        <title>Comparative genome analysis of multiple Pseudomonas spp. focuses on biocontrol and plant growth promoting traits.</title>
        <authorList>
            <person name="Tao X.-Y."/>
            <person name="Taylor C.G."/>
        </authorList>
    </citation>
    <scope>NUCLEOTIDE SEQUENCE [LARGE SCALE GENOMIC DNA]</scope>
    <source>
        <strain evidence="1 2">Wood3</strain>
    </source>
</reference>
<comment type="caution">
    <text evidence="1">The sequence shown here is derived from an EMBL/GenBank/DDBJ whole genome shotgun (WGS) entry which is preliminary data.</text>
</comment>
<evidence type="ECO:0000313" key="1">
    <source>
        <dbReference type="EMBL" id="ROM84895.1"/>
    </source>
</evidence>
<protein>
    <submittedName>
        <fullName evidence="1">Uncharacterized protein</fullName>
    </submittedName>
</protein>
<sequence>MNFQQAKALRIKQWRDTLDDQDFRRANPEAHRSSLHDLSARLAEENLIDRLEQFDMDEMANAAYWLAVEELHASPVVYRSSYGYDVMPRGGGPRFGTLFHSVLMLDEDSSSEIRGFDGKIYHTENGLELNQDYHHLHGTVEGLVLTLKDGRQFDLVETKGMVQGVIYDKIDDPDVYRWMTDLIQVATENKLLKILLRIRPFYEMARFVQCPTCLDRFGKREDCGPCAGRGFVEKPLIPEQTSTGATVSSVHDQCN</sequence>
<proteinExistence type="predicted"/>
<dbReference type="EMBL" id="MOBC01000005">
    <property type="protein sequence ID" value="ROM84895.1"/>
    <property type="molecule type" value="Genomic_DNA"/>
</dbReference>
<dbReference type="RefSeq" id="WP_123578747.1">
    <property type="nucleotide sequence ID" value="NZ_MOBC01000005.1"/>
</dbReference>
<organism evidence="1 2">
    <name type="scientific">Pseudomonas brassicacearum</name>
    <dbReference type="NCBI Taxonomy" id="930166"/>
    <lineage>
        <taxon>Bacteria</taxon>
        <taxon>Pseudomonadati</taxon>
        <taxon>Pseudomonadota</taxon>
        <taxon>Gammaproteobacteria</taxon>
        <taxon>Pseudomonadales</taxon>
        <taxon>Pseudomonadaceae</taxon>
        <taxon>Pseudomonas</taxon>
    </lineage>
</organism>
<gene>
    <name evidence="1" type="ORF">BK652_09965</name>
</gene>
<evidence type="ECO:0000313" key="2">
    <source>
        <dbReference type="Proteomes" id="UP000284049"/>
    </source>
</evidence>
<accession>A0A423GDH7</accession>
<dbReference type="AlphaFoldDB" id="A0A423GDH7"/>
<dbReference type="Proteomes" id="UP000284049">
    <property type="component" value="Unassembled WGS sequence"/>
</dbReference>
<name>A0A423GDH7_9PSED</name>